<proteinExistence type="predicted"/>
<comment type="caution">
    <text evidence="1">The sequence shown here is derived from an EMBL/GenBank/DDBJ whole genome shotgun (WGS) entry which is preliminary data.</text>
</comment>
<gene>
    <name evidence="1" type="ORF">LT679_12640</name>
</gene>
<name>A0ABS8U2X3_9SPHI</name>
<reference evidence="1 2" key="1">
    <citation type="submission" date="2021-12" db="EMBL/GenBank/DDBJ databases">
        <title>Mucilaginibacter roseus genome.</title>
        <authorList>
            <person name="Ferreira J.R."/>
            <person name="Newman J.D."/>
        </authorList>
    </citation>
    <scope>NUCLEOTIDE SEQUENCE [LARGE SCALE GENOMIC DNA]</scope>
    <source>
        <strain evidence="1 2">LMG 28454</strain>
    </source>
</reference>
<dbReference type="Pfam" id="PF19891">
    <property type="entry name" value="DUF6364"/>
    <property type="match status" value="1"/>
</dbReference>
<sequence length="92" mass="10497">MAKLTLSIEPDVIENAKRYARGKHKSLSALVQDYLKKISDDNGKEDELLKRLNLMIIPDDLQALTGILKGKYPDDVNYKDIKGDYLKEKYGL</sequence>
<evidence type="ECO:0000313" key="2">
    <source>
        <dbReference type="Proteomes" id="UP001199919"/>
    </source>
</evidence>
<dbReference type="InterPro" id="IPR045944">
    <property type="entry name" value="DUF6364"/>
</dbReference>
<evidence type="ECO:0000313" key="1">
    <source>
        <dbReference type="EMBL" id="MCD8741456.1"/>
    </source>
</evidence>
<protein>
    <submittedName>
        <fullName evidence="1">DUF6364 family protein</fullName>
    </submittedName>
</protein>
<keyword evidence="2" id="KW-1185">Reference proteome</keyword>
<dbReference type="EMBL" id="JAJPWV010000003">
    <property type="protein sequence ID" value="MCD8741456.1"/>
    <property type="molecule type" value="Genomic_DNA"/>
</dbReference>
<dbReference type="Proteomes" id="UP001199919">
    <property type="component" value="Unassembled WGS sequence"/>
</dbReference>
<organism evidence="1 2">
    <name type="scientific">Mucilaginibacter roseus</name>
    <dbReference type="NCBI Taxonomy" id="1528868"/>
    <lineage>
        <taxon>Bacteria</taxon>
        <taxon>Pseudomonadati</taxon>
        <taxon>Bacteroidota</taxon>
        <taxon>Sphingobacteriia</taxon>
        <taxon>Sphingobacteriales</taxon>
        <taxon>Sphingobacteriaceae</taxon>
        <taxon>Mucilaginibacter</taxon>
    </lineage>
</organism>
<accession>A0ABS8U2X3</accession>
<dbReference type="RefSeq" id="WP_232177957.1">
    <property type="nucleotide sequence ID" value="NZ_JAJPWV010000003.1"/>
</dbReference>